<dbReference type="AlphaFoldDB" id="A0A923RM99"/>
<dbReference type="Proteomes" id="UP000649345">
    <property type="component" value="Unassembled WGS sequence"/>
</dbReference>
<evidence type="ECO:0000313" key="1">
    <source>
        <dbReference type="EMBL" id="MBC5659201.1"/>
    </source>
</evidence>
<proteinExistence type="predicted"/>
<dbReference type="EMBL" id="JACOOR010000003">
    <property type="protein sequence ID" value="MBC5659201.1"/>
    <property type="molecule type" value="Genomic_DNA"/>
</dbReference>
<sequence length="182" mass="20824">MGNTELTQEKKREEFQKLKDFLDEVEIVAEIAEKGKLFEDTVLLVSLPTAEELPEDRELTEEELHLAAGYLLEPEEKERRLTRYLMFYTRIYADLSELTRAEVLSMVNELNRKVRIGNYFLGPMDGGEEAVQYRIMMAGIPGEPFDEGLVADALLEMGNAYDVAAGALKKANDEMRRRRENG</sequence>
<accession>A0A923RM99</accession>
<gene>
    <name evidence="1" type="ORF">H8S44_05380</name>
</gene>
<reference evidence="1" key="1">
    <citation type="submission" date="2020-08" db="EMBL/GenBank/DDBJ databases">
        <title>Genome public.</title>
        <authorList>
            <person name="Liu C."/>
            <person name="Sun Q."/>
        </authorList>
    </citation>
    <scope>NUCLEOTIDE SEQUENCE</scope>
    <source>
        <strain evidence="1">NSJ-68</strain>
    </source>
</reference>
<evidence type="ECO:0000313" key="2">
    <source>
        <dbReference type="Proteomes" id="UP000649345"/>
    </source>
</evidence>
<organism evidence="1 2">
    <name type="scientific">Anaerosacchariphilus hominis</name>
    <dbReference type="NCBI Taxonomy" id="2763017"/>
    <lineage>
        <taxon>Bacteria</taxon>
        <taxon>Bacillati</taxon>
        <taxon>Bacillota</taxon>
        <taxon>Clostridia</taxon>
        <taxon>Lachnospirales</taxon>
        <taxon>Lachnospiraceae</taxon>
        <taxon>Anaerosacchariphilus</taxon>
    </lineage>
</organism>
<protein>
    <submittedName>
        <fullName evidence="1">Uncharacterized protein</fullName>
    </submittedName>
</protein>
<dbReference type="RefSeq" id="WP_186871612.1">
    <property type="nucleotide sequence ID" value="NZ_JACOOR010000003.1"/>
</dbReference>
<comment type="caution">
    <text evidence="1">The sequence shown here is derived from an EMBL/GenBank/DDBJ whole genome shotgun (WGS) entry which is preliminary data.</text>
</comment>
<keyword evidence="2" id="KW-1185">Reference proteome</keyword>
<name>A0A923RM99_9FIRM</name>